<dbReference type="AlphaFoldDB" id="A0A0D9YXE2"/>
<name>A0A0D9YXE2_9ORYZ</name>
<dbReference type="Proteomes" id="UP000026961">
    <property type="component" value="Chromosome 2"/>
</dbReference>
<evidence type="ECO:0000313" key="1">
    <source>
        <dbReference type="EnsemblPlants" id="OGLUM02G30920.1"/>
    </source>
</evidence>
<sequence length="105" mass="12028">MASSGNGASRFRLLRALVPTGRLYHCTPVIWLSCQNLRNHLYIIHPNETAELTMPFMQYVGTSRRERTFSRHAIYCPTTIRAYYIGFVCCLHVSDSESSELDILT</sequence>
<evidence type="ECO:0000313" key="2">
    <source>
        <dbReference type="Proteomes" id="UP000026961"/>
    </source>
</evidence>
<dbReference type="EnsemblPlants" id="OGLUM02G30920.1">
    <property type="protein sequence ID" value="OGLUM02G30920.1"/>
    <property type="gene ID" value="OGLUM02G30920"/>
</dbReference>
<accession>A0A0D9YXE2</accession>
<reference evidence="1" key="2">
    <citation type="submission" date="2018-05" db="EMBL/GenBank/DDBJ databases">
        <title>OgluRS3 (Oryza glumaepatula Reference Sequence Version 3).</title>
        <authorList>
            <person name="Zhang J."/>
            <person name="Kudrna D."/>
            <person name="Lee S."/>
            <person name="Talag J."/>
            <person name="Welchert J."/>
            <person name="Wing R.A."/>
        </authorList>
    </citation>
    <scope>NUCLEOTIDE SEQUENCE [LARGE SCALE GENOMIC DNA]</scope>
</reference>
<protein>
    <submittedName>
        <fullName evidence="1">Uncharacterized protein</fullName>
    </submittedName>
</protein>
<dbReference type="HOGENOM" id="CLU_2240788_0_0_1"/>
<reference evidence="1" key="1">
    <citation type="submission" date="2015-04" db="UniProtKB">
        <authorList>
            <consortium name="EnsemblPlants"/>
        </authorList>
    </citation>
    <scope>IDENTIFICATION</scope>
</reference>
<dbReference type="Gramene" id="OGLUM02G30920.1">
    <property type="protein sequence ID" value="OGLUM02G30920.1"/>
    <property type="gene ID" value="OGLUM02G30920"/>
</dbReference>
<keyword evidence="2" id="KW-1185">Reference proteome</keyword>
<proteinExistence type="predicted"/>
<organism evidence="1">
    <name type="scientific">Oryza glumipatula</name>
    <dbReference type="NCBI Taxonomy" id="40148"/>
    <lineage>
        <taxon>Eukaryota</taxon>
        <taxon>Viridiplantae</taxon>
        <taxon>Streptophyta</taxon>
        <taxon>Embryophyta</taxon>
        <taxon>Tracheophyta</taxon>
        <taxon>Spermatophyta</taxon>
        <taxon>Magnoliopsida</taxon>
        <taxon>Liliopsida</taxon>
        <taxon>Poales</taxon>
        <taxon>Poaceae</taxon>
        <taxon>BOP clade</taxon>
        <taxon>Oryzoideae</taxon>
        <taxon>Oryzeae</taxon>
        <taxon>Oryzinae</taxon>
        <taxon>Oryza</taxon>
    </lineage>
</organism>